<comment type="caution">
    <text evidence="2">The sequence shown here is derived from an EMBL/GenBank/DDBJ whole genome shotgun (WGS) entry which is preliminary data.</text>
</comment>
<feature type="transmembrane region" description="Helical" evidence="1">
    <location>
        <begin position="20"/>
        <end position="41"/>
    </location>
</feature>
<gene>
    <name evidence="2" type="ORF">Cba03nite_32310</name>
</gene>
<reference evidence="2 3" key="1">
    <citation type="submission" date="2021-01" db="EMBL/GenBank/DDBJ databases">
        <title>Whole genome shotgun sequence of Catellatospora bangladeshensis NBRC 107357.</title>
        <authorList>
            <person name="Komaki H."/>
            <person name="Tamura T."/>
        </authorList>
    </citation>
    <scope>NUCLEOTIDE SEQUENCE [LARGE SCALE GENOMIC DNA]</scope>
    <source>
        <strain evidence="2 3">NBRC 107357</strain>
    </source>
</reference>
<dbReference type="EMBL" id="BONF01000016">
    <property type="protein sequence ID" value="GIF81882.1"/>
    <property type="molecule type" value="Genomic_DNA"/>
</dbReference>
<evidence type="ECO:0000256" key="1">
    <source>
        <dbReference type="SAM" id="Phobius"/>
    </source>
</evidence>
<protein>
    <submittedName>
        <fullName evidence="2">Uncharacterized protein</fullName>
    </submittedName>
</protein>
<dbReference type="Proteomes" id="UP000601223">
    <property type="component" value="Unassembled WGS sequence"/>
</dbReference>
<proteinExistence type="predicted"/>
<evidence type="ECO:0000313" key="2">
    <source>
        <dbReference type="EMBL" id="GIF81882.1"/>
    </source>
</evidence>
<organism evidence="2 3">
    <name type="scientific">Catellatospora bangladeshensis</name>
    <dbReference type="NCBI Taxonomy" id="310355"/>
    <lineage>
        <taxon>Bacteria</taxon>
        <taxon>Bacillati</taxon>
        <taxon>Actinomycetota</taxon>
        <taxon>Actinomycetes</taxon>
        <taxon>Micromonosporales</taxon>
        <taxon>Micromonosporaceae</taxon>
        <taxon>Catellatospora</taxon>
    </lineage>
</organism>
<name>A0A8J3NI70_9ACTN</name>
<sequence>MPVLCLAAAYREAVTSETVYAGLFGTVFTIAVLIAVARRLLSRRTRAPRRRSR</sequence>
<keyword evidence="1" id="KW-1133">Transmembrane helix</keyword>
<accession>A0A8J3NI70</accession>
<keyword evidence="1" id="KW-0812">Transmembrane</keyword>
<dbReference type="AlphaFoldDB" id="A0A8J3NI70"/>
<keyword evidence="1" id="KW-0472">Membrane</keyword>
<evidence type="ECO:0000313" key="3">
    <source>
        <dbReference type="Proteomes" id="UP000601223"/>
    </source>
</evidence>
<keyword evidence="3" id="KW-1185">Reference proteome</keyword>